<accession>A0ABS0YEH1</accession>
<evidence type="ECO:0000313" key="1">
    <source>
        <dbReference type="EMBL" id="MBJ6750702.1"/>
    </source>
</evidence>
<dbReference type="PANTHER" id="PTHR35564">
    <property type="match status" value="1"/>
</dbReference>
<gene>
    <name evidence="1" type="primary">tssG</name>
    <name evidence="1" type="ORF">JFN91_10785</name>
</gene>
<dbReference type="NCBIfam" id="TIGR03347">
    <property type="entry name" value="VI_chp_1"/>
    <property type="match status" value="1"/>
</dbReference>
<sequence>MKRAESLLQNCRAFFKAVRCLEKALSAGTEIGAALSPARERIRFTARKGRAFPAADISEITYGEDGAAQVEVAFMGLVGPSGVLPHWYHELVLEREKSGDHAMGDFYDLFHHRLISIFYRAWKRNALLPQKKSDNSDLFSNHLFSFLGLATEGLREKLAVTEAALLHFCGQASRQVASASTIAQVVQHVLGVDAEIEQFVPRTVYLEPADLTMLGQNNCLLGVDTVCGSQTCDVQSTFRLSLGPMGYQQFIELSPGRGLEHLVSLVRFLAGPEYEFEIGLILRRDEVPGCRLGEATPDAPRLGRSTWLKAPDSVLDADPYVTVAG</sequence>
<dbReference type="Pfam" id="PF06996">
    <property type="entry name" value="T6SS_TssG"/>
    <property type="match status" value="1"/>
</dbReference>
<keyword evidence="2" id="KW-1185">Reference proteome</keyword>
<proteinExistence type="predicted"/>
<dbReference type="PANTHER" id="PTHR35564:SF4">
    <property type="entry name" value="CYTOPLASMIC PROTEIN"/>
    <property type="match status" value="1"/>
</dbReference>
<dbReference type="InterPro" id="IPR010732">
    <property type="entry name" value="T6SS_TssG-like"/>
</dbReference>
<protein>
    <submittedName>
        <fullName evidence="1">Type VI secretion system baseplate subunit TssG</fullName>
    </submittedName>
</protein>
<dbReference type="EMBL" id="JAEMHL010000004">
    <property type="protein sequence ID" value="MBJ6750702.1"/>
    <property type="molecule type" value="Genomic_DNA"/>
</dbReference>
<dbReference type="RefSeq" id="WP_199389204.1">
    <property type="nucleotide sequence ID" value="NZ_JAEMHL010000004.1"/>
</dbReference>
<dbReference type="Proteomes" id="UP000614714">
    <property type="component" value="Unassembled WGS sequence"/>
</dbReference>
<evidence type="ECO:0000313" key="2">
    <source>
        <dbReference type="Proteomes" id="UP000614714"/>
    </source>
</evidence>
<organism evidence="1 2">
    <name type="scientific">Geomonas anaerohicana</name>
    <dbReference type="NCBI Taxonomy" id="2798583"/>
    <lineage>
        <taxon>Bacteria</taxon>
        <taxon>Pseudomonadati</taxon>
        <taxon>Thermodesulfobacteriota</taxon>
        <taxon>Desulfuromonadia</taxon>
        <taxon>Geobacterales</taxon>
        <taxon>Geobacteraceae</taxon>
        <taxon>Geomonas</taxon>
    </lineage>
</organism>
<reference evidence="1 2" key="1">
    <citation type="submission" date="2020-12" db="EMBL/GenBank/DDBJ databases">
        <title>Geomonas sp. Red421, isolated from paddy soil.</title>
        <authorList>
            <person name="Xu Z."/>
            <person name="Zhang Z."/>
            <person name="Masuda Y."/>
            <person name="Itoh H."/>
            <person name="Senoo K."/>
        </authorList>
    </citation>
    <scope>NUCLEOTIDE SEQUENCE [LARGE SCALE GENOMIC DNA]</scope>
    <source>
        <strain evidence="1 2">Red421</strain>
    </source>
</reference>
<name>A0ABS0YEH1_9BACT</name>
<comment type="caution">
    <text evidence="1">The sequence shown here is derived from an EMBL/GenBank/DDBJ whole genome shotgun (WGS) entry which is preliminary data.</text>
</comment>